<keyword evidence="2" id="KW-1015">Disulfide bond</keyword>
<evidence type="ECO:0000259" key="4">
    <source>
        <dbReference type="Pfam" id="PF00021"/>
    </source>
</evidence>
<keyword evidence="6" id="KW-1185">Reference proteome</keyword>
<gene>
    <name evidence="5" type="ORF">PEVE_00012827</name>
</gene>
<comment type="caution">
    <text evidence="5">The sequence shown here is derived from an EMBL/GenBank/DDBJ whole genome shotgun (WGS) entry which is preliminary data.</text>
</comment>
<feature type="signal peptide" evidence="3">
    <location>
        <begin position="1"/>
        <end position="18"/>
    </location>
</feature>
<dbReference type="InterPro" id="IPR016054">
    <property type="entry name" value="LY6_UPA_recep-like"/>
</dbReference>
<protein>
    <recommendedName>
        <fullName evidence="4">UPAR/Ly6 domain-containing protein</fullName>
    </recommendedName>
</protein>
<evidence type="ECO:0000313" key="6">
    <source>
        <dbReference type="Proteomes" id="UP001159427"/>
    </source>
</evidence>
<proteinExistence type="predicted"/>
<dbReference type="EMBL" id="CALNXI010000195">
    <property type="protein sequence ID" value="CAH3021801.1"/>
    <property type="molecule type" value="Genomic_DNA"/>
</dbReference>
<name>A0ABN8M0M4_9CNID</name>
<evidence type="ECO:0000313" key="5">
    <source>
        <dbReference type="EMBL" id="CAH3021801.1"/>
    </source>
</evidence>
<dbReference type="Pfam" id="PF00021">
    <property type="entry name" value="UPAR_LY6"/>
    <property type="match status" value="1"/>
</dbReference>
<evidence type="ECO:0000256" key="2">
    <source>
        <dbReference type="ARBA" id="ARBA00023157"/>
    </source>
</evidence>
<feature type="chain" id="PRO_5045633309" description="UPAR/Ly6 domain-containing protein" evidence="3">
    <location>
        <begin position="19"/>
        <end position="128"/>
    </location>
</feature>
<dbReference type="Proteomes" id="UP001159427">
    <property type="component" value="Unassembled WGS sequence"/>
</dbReference>
<dbReference type="Gene3D" id="2.10.60.10">
    <property type="entry name" value="CD59"/>
    <property type="match status" value="1"/>
</dbReference>
<dbReference type="SUPFAM" id="SSF57302">
    <property type="entry name" value="Snake toxin-like"/>
    <property type="match status" value="1"/>
</dbReference>
<evidence type="ECO:0000256" key="1">
    <source>
        <dbReference type="ARBA" id="ARBA00022729"/>
    </source>
</evidence>
<dbReference type="InterPro" id="IPR045860">
    <property type="entry name" value="Snake_toxin-like_sf"/>
</dbReference>
<reference evidence="5 6" key="1">
    <citation type="submission" date="2022-05" db="EMBL/GenBank/DDBJ databases">
        <authorList>
            <consortium name="Genoscope - CEA"/>
            <person name="William W."/>
        </authorList>
    </citation>
    <scope>NUCLEOTIDE SEQUENCE [LARGE SCALE GENOMIC DNA]</scope>
</reference>
<dbReference type="CDD" id="cd00117">
    <property type="entry name" value="TFP"/>
    <property type="match status" value="1"/>
</dbReference>
<organism evidence="5 6">
    <name type="scientific">Porites evermanni</name>
    <dbReference type="NCBI Taxonomy" id="104178"/>
    <lineage>
        <taxon>Eukaryota</taxon>
        <taxon>Metazoa</taxon>
        <taxon>Cnidaria</taxon>
        <taxon>Anthozoa</taxon>
        <taxon>Hexacorallia</taxon>
        <taxon>Scleractinia</taxon>
        <taxon>Fungiina</taxon>
        <taxon>Poritidae</taxon>
        <taxon>Porites</taxon>
    </lineage>
</organism>
<dbReference type="PANTHER" id="PTHR10036">
    <property type="entry name" value="CD59 GLYCOPROTEIN"/>
    <property type="match status" value="1"/>
</dbReference>
<sequence length="128" mass="14010">MKLFVTLFLIALIPNDFALKCHYCTSTKSWEDCKDGLSTKDCSFKDAVCYKVHYSTKEGGFNQYAKSCGPKSYCKKEANPVCKKHLGPSDCDINCCDENLCNAGSVITGNGALFATTTGVLLVIRLVM</sequence>
<accession>A0ABN8M0M4</accession>
<keyword evidence="1 3" id="KW-0732">Signal</keyword>
<evidence type="ECO:0000256" key="3">
    <source>
        <dbReference type="SAM" id="SignalP"/>
    </source>
</evidence>
<feature type="domain" description="UPAR/Ly6" evidence="4">
    <location>
        <begin position="18"/>
        <end position="103"/>
    </location>
</feature>